<name>A0A2T0RZ96_9RHOB</name>
<protein>
    <submittedName>
        <fullName evidence="3">Hint domain-containing protein</fullName>
    </submittedName>
</protein>
<dbReference type="InterPro" id="IPR036844">
    <property type="entry name" value="Hint_dom_sf"/>
</dbReference>
<comment type="caution">
    <text evidence="3">The sequence shown here is derived from an EMBL/GenBank/DDBJ whole genome shotgun (WGS) entry which is preliminary data.</text>
</comment>
<feature type="domain" description="Hedgehog/Intein (Hint)" evidence="2">
    <location>
        <begin position="51"/>
        <end position="188"/>
    </location>
</feature>
<reference evidence="3 4" key="1">
    <citation type="submission" date="2018-03" db="EMBL/GenBank/DDBJ databases">
        <title>Genomic Encyclopedia of Archaeal and Bacterial Type Strains, Phase II (KMG-II): from individual species to whole genera.</title>
        <authorList>
            <person name="Goeker M."/>
        </authorList>
    </citation>
    <scope>NUCLEOTIDE SEQUENCE [LARGE SCALE GENOMIC DNA]</scope>
    <source>
        <strain evidence="3 4">DSM 29328</strain>
    </source>
</reference>
<evidence type="ECO:0000313" key="3">
    <source>
        <dbReference type="EMBL" id="PRY26497.1"/>
    </source>
</evidence>
<dbReference type="Pfam" id="PF13403">
    <property type="entry name" value="Hint_2"/>
    <property type="match status" value="1"/>
</dbReference>
<dbReference type="RefSeq" id="WP_106203252.1">
    <property type="nucleotide sequence ID" value="NZ_PVTD01000001.1"/>
</dbReference>
<dbReference type="Proteomes" id="UP000239480">
    <property type="component" value="Unassembled WGS sequence"/>
</dbReference>
<sequence>MENLPRQAFGRARPVLSPRQTPRPFVLAPDLLEEQPPALVQDGAWLVSAVAAETRIMTPDGPRSAGLLAPGDQVLTLDHGALPLLWVGHRTATPAQIAERPDIGAIEIPAHAIAGGEPRLPLRVSPQAGILLDLAGGPDDGLLLRAEDLVGHAGIRRAPAAQVTYVQFLFRHHAIVAANGLLLESFHPAWLRPVRGDCRQRAEILSILPELDHGTDFYGPEVRQRAARQR</sequence>
<gene>
    <name evidence="3" type="ORF">CLV78_101593</name>
</gene>
<dbReference type="AlphaFoldDB" id="A0A2T0RZ96"/>
<accession>A0A2T0RZ96</accession>
<proteinExistence type="predicted"/>
<feature type="region of interest" description="Disordered" evidence="1">
    <location>
        <begin position="1"/>
        <end position="20"/>
    </location>
</feature>
<dbReference type="SUPFAM" id="SSF51294">
    <property type="entry name" value="Hedgehog/intein (Hint) domain"/>
    <property type="match status" value="1"/>
</dbReference>
<organism evidence="3 4">
    <name type="scientific">Aliiruegeria haliotis</name>
    <dbReference type="NCBI Taxonomy" id="1280846"/>
    <lineage>
        <taxon>Bacteria</taxon>
        <taxon>Pseudomonadati</taxon>
        <taxon>Pseudomonadota</taxon>
        <taxon>Alphaproteobacteria</taxon>
        <taxon>Rhodobacterales</taxon>
        <taxon>Roseobacteraceae</taxon>
        <taxon>Aliiruegeria</taxon>
    </lineage>
</organism>
<dbReference type="OrthoDB" id="7832226at2"/>
<dbReference type="EMBL" id="PVTD01000001">
    <property type="protein sequence ID" value="PRY26497.1"/>
    <property type="molecule type" value="Genomic_DNA"/>
</dbReference>
<dbReference type="InterPro" id="IPR028992">
    <property type="entry name" value="Hedgehog/Intein_dom"/>
</dbReference>
<evidence type="ECO:0000313" key="4">
    <source>
        <dbReference type="Proteomes" id="UP000239480"/>
    </source>
</evidence>
<keyword evidence="4" id="KW-1185">Reference proteome</keyword>
<evidence type="ECO:0000259" key="2">
    <source>
        <dbReference type="Pfam" id="PF13403"/>
    </source>
</evidence>
<evidence type="ECO:0000256" key="1">
    <source>
        <dbReference type="SAM" id="MobiDB-lite"/>
    </source>
</evidence>